<keyword evidence="2" id="KW-1185">Reference proteome</keyword>
<comment type="caution">
    <text evidence="1">The sequence shown here is derived from an EMBL/GenBank/DDBJ whole genome shotgun (WGS) entry which is preliminary data.</text>
</comment>
<proteinExistence type="predicted"/>
<dbReference type="OrthoDB" id="5725929at2"/>
<reference evidence="1 2" key="1">
    <citation type="submission" date="2019-08" db="EMBL/GenBank/DDBJ databases">
        <title>Genome sequence of Psychrobacter frigidicola ACAM304 (type strain).</title>
        <authorList>
            <person name="Bowman J.P."/>
        </authorList>
    </citation>
    <scope>NUCLEOTIDE SEQUENCE [LARGE SCALE GENOMIC DNA]</scope>
    <source>
        <strain evidence="1 2">ACAM 304</strain>
    </source>
</reference>
<dbReference type="RefSeq" id="WP_147223010.1">
    <property type="nucleotide sequence ID" value="NZ_CAJGYY010000001.1"/>
</dbReference>
<organism evidence="1 2">
    <name type="scientific">Psychrobacter frigidicola</name>
    <dbReference type="NCBI Taxonomy" id="45611"/>
    <lineage>
        <taxon>Bacteria</taxon>
        <taxon>Pseudomonadati</taxon>
        <taxon>Pseudomonadota</taxon>
        <taxon>Gammaproteobacteria</taxon>
        <taxon>Moraxellales</taxon>
        <taxon>Moraxellaceae</taxon>
        <taxon>Psychrobacter</taxon>
    </lineage>
</organism>
<protein>
    <submittedName>
        <fullName evidence="1">Uncharacterized protein</fullName>
    </submittedName>
</protein>
<evidence type="ECO:0000313" key="1">
    <source>
        <dbReference type="EMBL" id="TXD98494.1"/>
    </source>
</evidence>
<name>A0A5C7A7H3_9GAMM</name>
<gene>
    <name evidence="1" type="ORF">ES754_06190</name>
</gene>
<evidence type="ECO:0000313" key="2">
    <source>
        <dbReference type="Proteomes" id="UP000321903"/>
    </source>
</evidence>
<sequence length="237" mass="27825">MKNTSTNPIAVSQMRLIVQSATSSAVTMKSTATSMPWSELETYDNEQMLRQLTKEIVRLFGEWQLNFGNKAPVKNYPIQKAALWAKVILYMQPTTEQWQQAKERSLFEEWPPSSARDLLALASVNNQYYPDMRQAYIDAAVYQKYSHAVVYETARRVGFWDIKSKSETVTYKRWQQLYPEVCYEHTTGTDFAMPQSSQDKSRTSIYRWLMIVRWRLGLMRFWISLEESMGLKLSFNF</sequence>
<dbReference type="EMBL" id="VORZ01000001">
    <property type="protein sequence ID" value="TXD98494.1"/>
    <property type="molecule type" value="Genomic_DNA"/>
</dbReference>
<dbReference type="Proteomes" id="UP000321903">
    <property type="component" value="Unassembled WGS sequence"/>
</dbReference>
<dbReference type="AlphaFoldDB" id="A0A5C7A7H3"/>
<accession>A0A5C7A7H3</accession>